<gene>
    <name evidence="2" type="ORF">GH815_00515</name>
</gene>
<name>A0A844BHJ5_9RHOB</name>
<accession>A0A844BHJ5</accession>
<comment type="caution">
    <text evidence="2">The sequence shown here is derived from an EMBL/GenBank/DDBJ whole genome shotgun (WGS) entry which is preliminary data.</text>
</comment>
<evidence type="ECO:0000256" key="1">
    <source>
        <dbReference type="SAM" id="MobiDB-lite"/>
    </source>
</evidence>
<dbReference type="RefSeq" id="WP_153746780.1">
    <property type="nucleotide sequence ID" value="NZ_BAAADI010000002.1"/>
</dbReference>
<proteinExistence type="predicted"/>
<reference evidence="2 3" key="1">
    <citation type="submission" date="2019-11" db="EMBL/GenBank/DDBJ databases">
        <title>Draft Whole-Genome sequence of the marine photosynthetic bacterium Rhodovulum strictum DSM 11289.</title>
        <authorList>
            <person name="Kyndt J.A."/>
            <person name="Meyer T.E."/>
        </authorList>
    </citation>
    <scope>NUCLEOTIDE SEQUENCE [LARGE SCALE GENOMIC DNA]</scope>
    <source>
        <strain evidence="2 3">DSM 11289</strain>
    </source>
</reference>
<keyword evidence="3" id="KW-1185">Reference proteome</keyword>
<feature type="region of interest" description="Disordered" evidence="1">
    <location>
        <begin position="1"/>
        <end position="23"/>
    </location>
</feature>
<dbReference type="AlphaFoldDB" id="A0A844BHJ5"/>
<dbReference type="Proteomes" id="UP000466730">
    <property type="component" value="Unassembled WGS sequence"/>
</dbReference>
<protein>
    <submittedName>
        <fullName evidence="2">Uncharacterized protein</fullName>
    </submittedName>
</protein>
<dbReference type="EMBL" id="WJPO01000001">
    <property type="protein sequence ID" value="MRH19457.1"/>
    <property type="molecule type" value="Genomic_DNA"/>
</dbReference>
<evidence type="ECO:0000313" key="2">
    <source>
        <dbReference type="EMBL" id="MRH19457.1"/>
    </source>
</evidence>
<organism evidence="2 3">
    <name type="scientific">Rhodovulum strictum</name>
    <dbReference type="NCBI Taxonomy" id="58314"/>
    <lineage>
        <taxon>Bacteria</taxon>
        <taxon>Pseudomonadati</taxon>
        <taxon>Pseudomonadota</taxon>
        <taxon>Alphaproteobacteria</taxon>
        <taxon>Rhodobacterales</taxon>
        <taxon>Paracoccaceae</taxon>
        <taxon>Rhodovulum</taxon>
    </lineage>
</organism>
<evidence type="ECO:0000313" key="3">
    <source>
        <dbReference type="Proteomes" id="UP000466730"/>
    </source>
</evidence>
<dbReference type="OrthoDB" id="7871601at2"/>
<sequence>MDMDARQPDGTEDAAQIADAPPPLSAEDIASRILGFTRFCAVQAGERLEQAALSRGWIDEQGRPTADGCALIAALTSRDCAYGVYRLPV</sequence>